<evidence type="ECO:0000313" key="2">
    <source>
        <dbReference type="EMBL" id="SKC42663.1"/>
    </source>
</evidence>
<gene>
    <name evidence="2" type="ORF">SAMN05660236_0404</name>
</gene>
<keyword evidence="3" id="KW-1185">Reference proteome</keyword>
<feature type="domain" description="Transposase IS200-like" evidence="1">
    <location>
        <begin position="16"/>
        <end position="147"/>
    </location>
</feature>
<dbReference type="Proteomes" id="UP000190961">
    <property type="component" value="Unassembled WGS sequence"/>
</dbReference>
<dbReference type="SUPFAM" id="SSF143422">
    <property type="entry name" value="Transposase IS200-like"/>
    <property type="match status" value="1"/>
</dbReference>
<dbReference type="GO" id="GO:0043565">
    <property type="term" value="F:sequence-specific DNA binding"/>
    <property type="evidence" value="ECO:0007669"/>
    <property type="project" value="TreeGrafter"/>
</dbReference>
<dbReference type="RefSeq" id="WP_221408858.1">
    <property type="nucleotide sequence ID" value="NZ_FUZU01000001.1"/>
</dbReference>
<sequence>MEKNSTQPSLRIGQYAKDHPDFITVTCLEWKPVLHDDRFKEIIISSLSFLSKANRVTVYAFVIMDNHFHLIWQIMNEHTREAVQRDFLRYTSQQILKVLRTEESPIQYDLVVNARDRKHQVWERNSLSISLWSSKVLWEKIDYIHQNPVKAGLCKYSEDYYYSSASFYYSGDRRWDFLVHIDG</sequence>
<dbReference type="Gene3D" id="3.30.70.1290">
    <property type="entry name" value="Transposase IS200-like"/>
    <property type="match status" value="1"/>
</dbReference>
<dbReference type="PANTHER" id="PTHR36966">
    <property type="entry name" value="REP-ASSOCIATED TYROSINE TRANSPOSASE"/>
    <property type="match status" value="1"/>
</dbReference>
<dbReference type="PANTHER" id="PTHR36966:SF1">
    <property type="entry name" value="REP-ASSOCIATED TYROSINE TRANSPOSASE"/>
    <property type="match status" value="1"/>
</dbReference>
<evidence type="ECO:0000313" key="3">
    <source>
        <dbReference type="Proteomes" id="UP000190961"/>
    </source>
</evidence>
<name>A0A1T5IUR5_9BACT</name>
<dbReference type="InterPro" id="IPR052715">
    <property type="entry name" value="RAYT_transposase"/>
</dbReference>
<protein>
    <submittedName>
        <fullName evidence="2">REP element-mobilizing transposase RayT</fullName>
    </submittedName>
</protein>
<dbReference type="NCBIfam" id="NF047646">
    <property type="entry name" value="REP_Tyr_transpos"/>
    <property type="match status" value="1"/>
</dbReference>
<evidence type="ECO:0000259" key="1">
    <source>
        <dbReference type="SMART" id="SM01321"/>
    </source>
</evidence>
<dbReference type="AlphaFoldDB" id="A0A1T5IUR5"/>
<dbReference type="GO" id="GO:0006313">
    <property type="term" value="P:DNA transposition"/>
    <property type="evidence" value="ECO:0007669"/>
    <property type="project" value="InterPro"/>
</dbReference>
<accession>A0A1T5IUR5</accession>
<dbReference type="InterPro" id="IPR036515">
    <property type="entry name" value="Transposase_17_sf"/>
</dbReference>
<dbReference type="InterPro" id="IPR002686">
    <property type="entry name" value="Transposase_17"/>
</dbReference>
<organism evidence="2 3">
    <name type="scientific">Ohtaekwangia koreensis</name>
    <dbReference type="NCBI Taxonomy" id="688867"/>
    <lineage>
        <taxon>Bacteria</taxon>
        <taxon>Pseudomonadati</taxon>
        <taxon>Bacteroidota</taxon>
        <taxon>Cytophagia</taxon>
        <taxon>Cytophagales</taxon>
        <taxon>Fulvivirgaceae</taxon>
        <taxon>Ohtaekwangia</taxon>
    </lineage>
</organism>
<dbReference type="STRING" id="688867.SAMN05660236_0404"/>
<dbReference type="SMART" id="SM01321">
    <property type="entry name" value="Y1_Tnp"/>
    <property type="match status" value="1"/>
</dbReference>
<reference evidence="2 3" key="1">
    <citation type="submission" date="2017-02" db="EMBL/GenBank/DDBJ databases">
        <authorList>
            <person name="Peterson S.W."/>
        </authorList>
    </citation>
    <scope>NUCLEOTIDE SEQUENCE [LARGE SCALE GENOMIC DNA]</scope>
    <source>
        <strain evidence="2 3">DSM 25262</strain>
    </source>
</reference>
<proteinExistence type="predicted"/>
<dbReference type="GO" id="GO:0004803">
    <property type="term" value="F:transposase activity"/>
    <property type="evidence" value="ECO:0007669"/>
    <property type="project" value="InterPro"/>
</dbReference>
<dbReference type="EMBL" id="FUZU01000001">
    <property type="protein sequence ID" value="SKC42663.1"/>
    <property type="molecule type" value="Genomic_DNA"/>
</dbReference>